<dbReference type="RefSeq" id="WP_152801899.1">
    <property type="nucleotide sequence ID" value="NZ_WHNX01000004.1"/>
</dbReference>
<evidence type="ECO:0000313" key="5">
    <source>
        <dbReference type="Proteomes" id="UP000440004"/>
    </source>
</evidence>
<dbReference type="NCBIfam" id="TIGR00040">
    <property type="entry name" value="yfcE"/>
    <property type="match status" value="1"/>
</dbReference>
<dbReference type="InterPro" id="IPR000979">
    <property type="entry name" value="Phosphodiesterase_MJ0936/Vps29"/>
</dbReference>
<evidence type="ECO:0000256" key="2">
    <source>
        <dbReference type="RuleBase" id="RU362039"/>
    </source>
</evidence>
<evidence type="ECO:0000313" key="4">
    <source>
        <dbReference type="EMBL" id="MPW24928.1"/>
    </source>
</evidence>
<keyword evidence="5" id="KW-1185">Reference proteome</keyword>
<proteinExistence type="inferred from homology"/>
<protein>
    <recommendedName>
        <fullName evidence="2">Phosphoesterase</fullName>
        <ecNumber evidence="2">3.1.4.-</ecNumber>
    </recommendedName>
</protein>
<dbReference type="Proteomes" id="UP000440004">
    <property type="component" value="Unassembled WGS sequence"/>
</dbReference>
<dbReference type="GO" id="GO:0046872">
    <property type="term" value="F:metal ion binding"/>
    <property type="evidence" value="ECO:0007669"/>
    <property type="project" value="UniProtKB-KW"/>
</dbReference>
<comment type="cofactor">
    <cofactor evidence="2">
        <name>a divalent metal cation</name>
        <dbReference type="ChEBI" id="CHEBI:60240"/>
    </cofactor>
</comment>
<dbReference type="SUPFAM" id="SSF56300">
    <property type="entry name" value="Metallo-dependent phosphatases"/>
    <property type="match status" value="1"/>
</dbReference>
<reference evidence="4 5" key="1">
    <citation type="submission" date="2019-10" db="EMBL/GenBank/DDBJ databases">
        <title>Alkalibaculum tamaniensis sp.nov., a new alkaliphilic acetogen, isolated on methoxylated aromatics from a mud volcano.</title>
        <authorList>
            <person name="Khomyakova M.A."/>
            <person name="Merkel A.Y."/>
            <person name="Bonch-Osmolovskaya E.A."/>
            <person name="Slobodkin A.I."/>
        </authorList>
    </citation>
    <scope>NUCLEOTIDE SEQUENCE [LARGE SCALE GENOMIC DNA]</scope>
    <source>
        <strain evidence="4 5">M08DMB</strain>
    </source>
</reference>
<comment type="caution">
    <text evidence="4">The sequence shown here is derived from an EMBL/GenBank/DDBJ whole genome shotgun (WGS) entry which is preliminary data.</text>
</comment>
<sequence>MKILVFSDSHGNLNSATKVIEEVKNVDMIFHLGDNVRDALKIEKIVPYPVKYVKGNTDIGDAPTELIEEINGSRLLMTHGHKYGIKANLHKLYNLAVEKGVKVVLYGHSHVPSREIIGGILFLNPGSIGDRRQQPNETYGLIDIDIEGNVQAEIMNIYRE</sequence>
<dbReference type="Gene3D" id="3.60.21.10">
    <property type="match status" value="1"/>
</dbReference>
<dbReference type="Pfam" id="PF12850">
    <property type="entry name" value="Metallophos_2"/>
    <property type="match status" value="1"/>
</dbReference>
<dbReference type="GO" id="GO:0016787">
    <property type="term" value="F:hydrolase activity"/>
    <property type="evidence" value="ECO:0007669"/>
    <property type="project" value="UniProtKB-UniRule"/>
</dbReference>
<feature type="domain" description="Calcineurin-like phosphoesterase" evidence="3">
    <location>
        <begin position="1"/>
        <end position="145"/>
    </location>
</feature>
<dbReference type="CDD" id="cd00841">
    <property type="entry name" value="MPP_YfcE"/>
    <property type="match status" value="1"/>
</dbReference>
<dbReference type="EC" id="3.1.4.-" evidence="2"/>
<keyword evidence="2" id="KW-0479">Metal-binding</keyword>
<evidence type="ECO:0000259" key="3">
    <source>
        <dbReference type="Pfam" id="PF12850"/>
    </source>
</evidence>
<dbReference type="AlphaFoldDB" id="A0A6A7K656"/>
<dbReference type="PANTHER" id="PTHR11124">
    <property type="entry name" value="VACUOLAR SORTING PROTEIN VPS29"/>
    <property type="match status" value="1"/>
</dbReference>
<dbReference type="EMBL" id="WHNX01000004">
    <property type="protein sequence ID" value="MPW24928.1"/>
    <property type="molecule type" value="Genomic_DNA"/>
</dbReference>
<dbReference type="InterPro" id="IPR024654">
    <property type="entry name" value="Calcineurin-like_PHP_lpxH"/>
</dbReference>
<accession>A0A6A7K656</accession>
<dbReference type="InterPro" id="IPR041802">
    <property type="entry name" value="MPP_YfcE"/>
</dbReference>
<gene>
    <name evidence="4" type="ORF">GC105_03870</name>
</gene>
<dbReference type="InterPro" id="IPR029052">
    <property type="entry name" value="Metallo-depent_PP-like"/>
</dbReference>
<evidence type="ECO:0000256" key="1">
    <source>
        <dbReference type="ARBA" id="ARBA00008950"/>
    </source>
</evidence>
<name>A0A6A7K656_9FIRM</name>
<comment type="similarity">
    <text evidence="1 2">Belongs to the metallophosphoesterase superfamily. YfcE family.</text>
</comment>
<organism evidence="4 5">
    <name type="scientific">Alkalibaculum sporogenes</name>
    <dbReference type="NCBI Taxonomy" id="2655001"/>
    <lineage>
        <taxon>Bacteria</taxon>
        <taxon>Bacillati</taxon>
        <taxon>Bacillota</taxon>
        <taxon>Clostridia</taxon>
        <taxon>Eubacteriales</taxon>
        <taxon>Eubacteriaceae</taxon>
        <taxon>Alkalibaculum</taxon>
    </lineage>
</organism>